<keyword evidence="1" id="KW-0732">Signal</keyword>
<feature type="signal peptide" evidence="1">
    <location>
        <begin position="1"/>
        <end position="19"/>
    </location>
</feature>
<feature type="chain" id="PRO_5041213165" evidence="1">
    <location>
        <begin position="20"/>
        <end position="133"/>
    </location>
</feature>
<name>A0AA36E572_LACSI</name>
<organism evidence="2 3">
    <name type="scientific">Lactuca saligna</name>
    <name type="common">Willowleaf lettuce</name>
    <dbReference type="NCBI Taxonomy" id="75948"/>
    <lineage>
        <taxon>Eukaryota</taxon>
        <taxon>Viridiplantae</taxon>
        <taxon>Streptophyta</taxon>
        <taxon>Embryophyta</taxon>
        <taxon>Tracheophyta</taxon>
        <taxon>Spermatophyta</taxon>
        <taxon>Magnoliopsida</taxon>
        <taxon>eudicotyledons</taxon>
        <taxon>Gunneridae</taxon>
        <taxon>Pentapetalae</taxon>
        <taxon>asterids</taxon>
        <taxon>campanulids</taxon>
        <taxon>Asterales</taxon>
        <taxon>Asteraceae</taxon>
        <taxon>Cichorioideae</taxon>
        <taxon>Cichorieae</taxon>
        <taxon>Lactucinae</taxon>
        <taxon>Lactuca</taxon>
    </lineage>
</organism>
<dbReference type="Proteomes" id="UP001177003">
    <property type="component" value="Chromosome 4"/>
</dbReference>
<sequence length="133" mass="14519">MLVLNSVIVVMVVTRMTETLMMKVTTDLVGIKTTTVVIGVIKATGVEMGTTTIIGTARISPMVATMTTTMDSEIKALGINIEGIQMVDSTMQMVDTTMQMVDTTTKVTNSLIFIFRSLIDMKRLSHEAHNTMV</sequence>
<evidence type="ECO:0000313" key="3">
    <source>
        <dbReference type="Proteomes" id="UP001177003"/>
    </source>
</evidence>
<gene>
    <name evidence="2" type="ORF">LSALG_LOCUS22215</name>
</gene>
<evidence type="ECO:0000313" key="2">
    <source>
        <dbReference type="EMBL" id="CAI9282582.1"/>
    </source>
</evidence>
<evidence type="ECO:0000256" key="1">
    <source>
        <dbReference type="SAM" id="SignalP"/>
    </source>
</evidence>
<protein>
    <submittedName>
        <fullName evidence="2">Uncharacterized protein</fullName>
    </submittedName>
</protein>
<keyword evidence="3" id="KW-1185">Reference proteome</keyword>
<accession>A0AA36E572</accession>
<dbReference type="AlphaFoldDB" id="A0AA36E572"/>
<dbReference type="EMBL" id="OX465080">
    <property type="protein sequence ID" value="CAI9282582.1"/>
    <property type="molecule type" value="Genomic_DNA"/>
</dbReference>
<reference evidence="2" key="1">
    <citation type="submission" date="2023-04" db="EMBL/GenBank/DDBJ databases">
        <authorList>
            <person name="Vijverberg K."/>
            <person name="Xiong W."/>
            <person name="Schranz E."/>
        </authorList>
    </citation>
    <scope>NUCLEOTIDE SEQUENCE</scope>
</reference>
<proteinExistence type="predicted"/>